<evidence type="ECO:0000256" key="2">
    <source>
        <dbReference type="SAM" id="Phobius"/>
    </source>
</evidence>
<reference evidence="3 4" key="1">
    <citation type="submission" date="2015-03" db="EMBL/GenBank/DDBJ databases">
        <title>Draft Genome Sequence of Burkholderia andropogonis type strain ICMP2807, isolated from Sorghum bicolor.</title>
        <authorList>
            <person name="Lopes-Santos L."/>
            <person name="Castro D.B."/>
            <person name="Ottoboni L.M."/>
            <person name="Park D."/>
            <person name="Weirc B.S."/>
            <person name="Destefano S.A."/>
        </authorList>
    </citation>
    <scope>NUCLEOTIDE SEQUENCE [LARGE SCALE GENOMIC DNA]</scope>
    <source>
        <strain evidence="3 4">ICMP2807</strain>
    </source>
</reference>
<keyword evidence="2" id="KW-1133">Transmembrane helix</keyword>
<evidence type="ECO:0000313" key="3">
    <source>
        <dbReference type="EMBL" id="KKB63519.1"/>
    </source>
</evidence>
<evidence type="ECO:0000313" key="4">
    <source>
        <dbReference type="Proteomes" id="UP000033618"/>
    </source>
</evidence>
<dbReference type="AlphaFoldDB" id="A0A0F5K0Y3"/>
<keyword evidence="4" id="KW-1185">Reference proteome</keyword>
<feature type="transmembrane region" description="Helical" evidence="2">
    <location>
        <begin position="98"/>
        <end position="116"/>
    </location>
</feature>
<keyword evidence="2" id="KW-0472">Membrane</keyword>
<organism evidence="3 4">
    <name type="scientific">Robbsia andropogonis</name>
    <dbReference type="NCBI Taxonomy" id="28092"/>
    <lineage>
        <taxon>Bacteria</taxon>
        <taxon>Pseudomonadati</taxon>
        <taxon>Pseudomonadota</taxon>
        <taxon>Betaproteobacteria</taxon>
        <taxon>Burkholderiales</taxon>
        <taxon>Burkholderiaceae</taxon>
        <taxon>Robbsia</taxon>
    </lineage>
</organism>
<sequence length="170" mass="17947">MSESAASGSPSAPAPRHAAPASGPRGRAALDTAPPFFQENDVSVSATRIVAYGTPAVLTGATSVRLVVDRRHVRFAIPILIAGIAFGVYATLYGNAPASVMAVMLVVVSYLTYRFQNLRHRLFLSRDTGTEEDVFASGDLAFTERVKVAIEHAIAHGAQTPTVAPTPTQE</sequence>
<dbReference type="InterPro" id="IPR045629">
    <property type="entry name" value="DUF6232"/>
</dbReference>
<feature type="region of interest" description="Disordered" evidence="1">
    <location>
        <begin position="1"/>
        <end position="26"/>
    </location>
</feature>
<evidence type="ECO:0000256" key="1">
    <source>
        <dbReference type="SAM" id="MobiDB-lite"/>
    </source>
</evidence>
<name>A0A0F5K0Y3_9BURK</name>
<dbReference type="RefSeq" id="WP_046152869.1">
    <property type="nucleotide sequence ID" value="NZ_CADFGU010000001.1"/>
</dbReference>
<protein>
    <submittedName>
        <fullName evidence="3">Uncharacterized protein</fullName>
    </submittedName>
</protein>
<keyword evidence="2" id="KW-0812">Transmembrane</keyword>
<dbReference type="EMBL" id="LAQU01000009">
    <property type="protein sequence ID" value="KKB63519.1"/>
    <property type="molecule type" value="Genomic_DNA"/>
</dbReference>
<comment type="caution">
    <text evidence="3">The sequence shown here is derived from an EMBL/GenBank/DDBJ whole genome shotgun (WGS) entry which is preliminary data.</text>
</comment>
<dbReference type="Proteomes" id="UP000033618">
    <property type="component" value="Unassembled WGS sequence"/>
</dbReference>
<accession>A0A0F5K0Y3</accession>
<dbReference type="PATRIC" id="fig|28092.6.peg.2568"/>
<feature type="transmembrane region" description="Helical" evidence="2">
    <location>
        <begin position="75"/>
        <end position="92"/>
    </location>
</feature>
<proteinExistence type="predicted"/>
<gene>
    <name evidence="3" type="ORF">WM40_10905</name>
</gene>
<dbReference type="Pfam" id="PF19744">
    <property type="entry name" value="DUF6232"/>
    <property type="match status" value="1"/>
</dbReference>
<feature type="transmembrane region" description="Helical" evidence="2">
    <location>
        <begin position="49"/>
        <end position="68"/>
    </location>
</feature>